<name>D9R5T3_LACSW</name>
<gene>
    <name evidence="3" type="ordered locus">Closa_2711</name>
</gene>
<comment type="cofactor">
    <cofactor evidence="1">
        <name>Fe(3+)</name>
        <dbReference type="ChEBI" id="CHEBI:29034"/>
    </cofactor>
</comment>
<dbReference type="EMBL" id="CP002109">
    <property type="protein sequence ID" value="ADL05266.1"/>
    <property type="molecule type" value="Genomic_DNA"/>
</dbReference>
<proteinExistence type="predicted"/>
<evidence type="ECO:0000256" key="1">
    <source>
        <dbReference type="ARBA" id="ARBA00001965"/>
    </source>
</evidence>
<feature type="domain" description="Rubrerythrin rubredoxin-like" evidence="2">
    <location>
        <begin position="2"/>
        <end position="27"/>
    </location>
</feature>
<reference evidence="3" key="1">
    <citation type="submission" date="2010-07" db="EMBL/GenBank/DDBJ databases">
        <title>Complete sequence of Clostridium saccharolyticum WM1.</title>
        <authorList>
            <consortium name="US DOE Joint Genome Institute"/>
            <person name="Lucas S."/>
            <person name="Copeland A."/>
            <person name="Lapidus A."/>
            <person name="Cheng J.-F."/>
            <person name="Bruce D."/>
            <person name="Goodwin L."/>
            <person name="Pitluck S."/>
            <person name="Chertkov O."/>
            <person name="Detter J.C."/>
            <person name="Han C."/>
            <person name="Tapia R."/>
            <person name="Land M."/>
            <person name="Hauser L."/>
            <person name="Chang Y.-J."/>
            <person name="Jeffries C."/>
            <person name="Kyrpides N."/>
            <person name="Ivanova N."/>
            <person name="Mikhailova N."/>
            <person name="Mouttaki H."/>
            <person name="Lin L."/>
            <person name="Zhou J."/>
            <person name="Hemme C.L."/>
            <person name="Woyke T."/>
        </authorList>
    </citation>
    <scope>NUCLEOTIDE SEQUENCE [LARGE SCALE GENOMIC DNA]</scope>
    <source>
        <strain evidence="3">WM1</strain>
    </source>
</reference>
<dbReference type="Pfam" id="PF21349">
    <property type="entry name" value="RUBY_RBDX"/>
    <property type="match status" value="1"/>
</dbReference>
<accession>D9R5T3</accession>
<protein>
    <submittedName>
        <fullName evidence="3">Rubredoxin-type Fe(Cys)4 protein</fullName>
    </submittedName>
</protein>
<evidence type="ECO:0000259" key="2">
    <source>
        <dbReference type="Pfam" id="PF21349"/>
    </source>
</evidence>
<dbReference type="STRING" id="610130.Closa_2711"/>
<evidence type="ECO:0000313" key="4">
    <source>
        <dbReference type="Proteomes" id="UP000001662"/>
    </source>
</evidence>
<keyword evidence="4" id="KW-1185">Reference proteome</keyword>
<dbReference type="Proteomes" id="UP000001662">
    <property type="component" value="Chromosome"/>
</dbReference>
<dbReference type="AlphaFoldDB" id="D9R5T3"/>
<sequence length="38" mass="4071">MYVCEICGFVYIGDDVPAICPVCKVPSLKITQIPKGVA</sequence>
<evidence type="ECO:0000313" key="3">
    <source>
        <dbReference type="EMBL" id="ADL05266.1"/>
    </source>
</evidence>
<organism evidence="3 4">
    <name type="scientific">Lacrimispora saccharolytica (strain ATCC 35040 / DSM 2544 / NRCC 2533 / WM1)</name>
    <name type="common">Clostridium saccharolyticum</name>
    <dbReference type="NCBI Taxonomy" id="610130"/>
    <lineage>
        <taxon>Bacteria</taxon>
        <taxon>Bacillati</taxon>
        <taxon>Bacillota</taxon>
        <taxon>Clostridia</taxon>
        <taxon>Lachnospirales</taxon>
        <taxon>Lachnospiraceae</taxon>
        <taxon>Lacrimispora</taxon>
    </lineage>
</organism>
<dbReference type="PaxDb" id="610130-Closa_2711"/>
<dbReference type="SUPFAM" id="SSF57802">
    <property type="entry name" value="Rubredoxin-like"/>
    <property type="match status" value="1"/>
</dbReference>
<dbReference type="Gene3D" id="2.20.28.10">
    <property type="match status" value="1"/>
</dbReference>
<dbReference type="eggNOG" id="COG1592">
    <property type="taxonomic scope" value="Bacteria"/>
</dbReference>
<dbReference type="KEGG" id="csh:Closa_2711"/>
<dbReference type="InterPro" id="IPR048574">
    <property type="entry name" value="RUBY_RBDX"/>
</dbReference>
<dbReference type="HOGENOM" id="CLU_128747_5_2_9"/>